<dbReference type="EMBL" id="SFBF01000336">
    <property type="protein sequence ID" value="TRU43688.1"/>
    <property type="molecule type" value="Genomic_DNA"/>
</dbReference>
<dbReference type="SUPFAM" id="SSF52540">
    <property type="entry name" value="P-loop containing nucleoside triphosphate hydrolases"/>
    <property type="match status" value="1"/>
</dbReference>
<dbReference type="Proteomes" id="UP000320293">
    <property type="component" value="Unassembled WGS sequence"/>
</dbReference>
<proteinExistence type="predicted"/>
<name>A0A552FAF0_MICAE</name>
<evidence type="ECO:0000313" key="1">
    <source>
        <dbReference type="EMBL" id="TRU43688.1"/>
    </source>
</evidence>
<protein>
    <recommendedName>
        <fullName evidence="3">NACHT domain-containing protein</fullName>
    </recommendedName>
</protein>
<accession>A0A552FAF0</accession>
<gene>
    <name evidence="1" type="ORF">EWV91_18030</name>
</gene>
<sequence length="262" mass="30259">MSQEEAKDSINIDGHVEGVVATNISGGTINQIFNESPESKKLKKDRLRLMQVVKKEIEDRLAIFKRRNKYINLSLESKPEFVSHIDHQTGNEKQNVDNKKLQDIEALFNLFKAEVLPESLLIVGNPASGKSTILCTIAEILLEKAIKDEKQPVPVYLSIRSWDGEPLKNWLEKAINKHYFTPLAKKDGLEIILYKILGNRIYNRIFTDTKSNLIEPENLVILLDHFELVQENKQEKLINILNEYKTYNILLCSRLEAWNQYI</sequence>
<comment type="caution">
    <text evidence="1">The sequence shown here is derived from an EMBL/GenBank/DDBJ whole genome shotgun (WGS) entry which is preliminary data.</text>
</comment>
<dbReference type="InterPro" id="IPR027417">
    <property type="entry name" value="P-loop_NTPase"/>
</dbReference>
<evidence type="ECO:0000313" key="2">
    <source>
        <dbReference type="Proteomes" id="UP000320293"/>
    </source>
</evidence>
<organism evidence="1 2">
    <name type="scientific">Microcystis aeruginosa Ma_QC_Ca_00000000_S207</name>
    <dbReference type="NCBI Taxonomy" id="2486251"/>
    <lineage>
        <taxon>Bacteria</taxon>
        <taxon>Bacillati</taxon>
        <taxon>Cyanobacteriota</taxon>
        <taxon>Cyanophyceae</taxon>
        <taxon>Oscillatoriophycideae</taxon>
        <taxon>Chroococcales</taxon>
        <taxon>Microcystaceae</taxon>
        <taxon>Microcystis</taxon>
    </lineage>
</organism>
<evidence type="ECO:0008006" key="3">
    <source>
        <dbReference type="Google" id="ProtNLM"/>
    </source>
</evidence>
<reference evidence="1 2" key="1">
    <citation type="submission" date="2019-01" db="EMBL/GenBank/DDBJ databases">
        <title>Coherence of Microcystis species and biogeography revealed through population genomics.</title>
        <authorList>
            <person name="Perez-Carrascal O.M."/>
            <person name="Terrat Y."/>
            <person name="Giani A."/>
            <person name="Fortin N."/>
            <person name="Tromas N."/>
            <person name="Shapiro B.J."/>
        </authorList>
    </citation>
    <scope>NUCLEOTIDE SEQUENCE [LARGE SCALE GENOMIC DNA]</scope>
    <source>
        <strain evidence="1">Ma_QC_Ca_00000000_S207</strain>
    </source>
</reference>
<dbReference type="Gene3D" id="3.40.50.300">
    <property type="entry name" value="P-loop containing nucleotide triphosphate hydrolases"/>
    <property type="match status" value="1"/>
</dbReference>
<dbReference type="AlphaFoldDB" id="A0A552FAF0"/>